<evidence type="ECO:0000256" key="2">
    <source>
        <dbReference type="ARBA" id="ARBA00022801"/>
    </source>
</evidence>
<evidence type="ECO:0000256" key="1">
    <source>
        <dbReference type="ARBA" id="ARBA00001946"/>
    </source>
</evidence>
<keyword evidence="5" id="KW-1185">Reference proteome</keyword>
<comment type="cofactor">
    <cofactor evidence="1">
        <name>Mg(2+)</name>
        <dbReference type="ChEBI" id="CHEBI:18420"/>
    </cofactor>
</comment>
<dbReference type="InterPro" id="IPR036412">
    <property type="entry name" value="HAD-like_sf"/>
</dbReference>
<evidence type="ECO:0000313" key="5">
    <source>
        <dbReference type="Proteomes" id="UP000198546"/>
    </source>
</evidence>
<proteinExistence type="predicted"/>
<accession>A0A1G6YQM6</accession>
<reference evidence="4 5" key="1">
    <citation type="submission" date="2016-10" db="EMBL/GenBank/DDBJ databases">
        <authorList>
            <person name="de Groot N.N."/>
        </authorList>
    </citation>
    <scope>NUCLEOTIDE SEQUENCE [LARGE SCALE GENOMIC DNA]</scope>
    <source>
        <strain evidence="4 5">MON 2.2</strain>
    </source>
</reference>
<dbReference type="AlphaFoldDB" id="A0A1G6YQM6"/>
<evidence type="ECO:0000256" key="3">
    <source>
        <dbReference type="ARBA" id="ARBA00022842"/>
    </source>
</evidence>
<keyword evidence="2 4" id="KW-0378">Hydrolase</keyword>
<dbReference type="GO" id="GO:0044281">
    <property type="term" value="P:small molecule metabolic process"/>
    <property type="evidence" value="ECO:0007669"/>
    <property type="project" value="UniProtKB-ARBA"/>
</dbReference>
<gene>
    <name evidence="4" type="ORF">SAMN04489747_2073</name>
</gene>
<dbReference type="GO" id="GO:0016787">
    <property type="term" value="F:hydrolase activity"/>
    <property type="evidence" value="ECO:0007669"/>
    <property type="project" value="UniProtKB-KW"/>
</dbReference>
<sequence length="212" mass="23357">MLDLDNTLIDRDAAFRRWATSYVQTLGGSETDLRWLVEADRDGYEPREQLAAAIGRRFGLRETDAVLVELRLGMVDRIEMDPTVFESLDRARSAGWSLVVVTNGTVSQQEHKLRATGLDRHLDGWVISEGVGLRKPDPRIFMAACQLIGSQELVTSSWMIGDAAVHDVHGAQAVGAGGIWLHRGRRWPAEMDPPDHVASSFAGAVDVVLRSA</sequence>
<name>A0A1G6YQM6_9ACTN</name>
<dbReference type="SFLD" id="SFLDS00003">
    <property type="entry name" value="Haloacid_Dehalogenase"/>
    <property type="match status" value="1"/>
</dbReference>
<dbReference type="InterPro" id="IPR006439">
    <property type="entry name" value="HAD-SF_hydro_IA"/>
</dbReference>
<dbReference type="Gene3D" id="3.40.50.1000">
    <property type="entry name" value="HAD superfamily/HAD-like"/>
    <property type="match status" value="1"/>
</dbReference>
<dbReference type="EMBL" id="LT629688">
    <property type="protein sequence ID" value="SDD92688.1"/>
    <property type="molecule type" value="Genomic_DNA"/>
</dbReference>
<keyword evidence="3" id="KW-0460">Magnesium</keyword>
<protein>
    <submittedName>
        <fullName evidence="4">Putative hydrolase of the HAD superfamily</fullName>
    </submittedName>
</protein>
<dbReference type="NCBIfam" id="TIGR01549">
    <property type="entry name" value="HAD-SF-IA-v1"/>
    <property type="match status" value="1"/>
</dbReference>
<dbReference type="InterPro" id="IPR023214">
    <property type="entry name" value="HAD_sf"/>
</dbReference>
<dbReference type="STRING" id="675864.SAMN04489747_2073"/>
<dbReference type="Proteomes" id="UP000198546">
    <property type="component" value="Chromosome i"/>
</dbReference>
<dbReference type="SFLD" id="SFLDG01129">
    <property type="entry name" value="C1.5:_HAD__Beta-PGM__Phosphata"/>
    <property type="match status" value="1"/>
</dbReference>
<organism evidence="4 5">
    <name type="scientific">Auraticoccus monumenti</name>
    <dbReference type="NCBI Taxonomy" id="675864"/>
    <lineage>
        <taxon>Bacteria</taxon>
        <taxon>Bacillati</taxon>
        <taxon>Actinomycetota</taxon>
        <taxon>Actinomycetes</taxon>
        <taxon>Propionibacteriales</taxon>
        <taxon>Propionibacteriaceae</taxon>
        <taxon>Auraticoccus</taxon>
    </lineage>
</organism>
<dbReference type="Pfam" id="PF00702">
    <property type="entry name" value="Hydrolase"/>
    <property type="match status" value="1"/>
</dbReference>
<dbReference type="InterPro" id="IPR051400">
    <property type="entry name" value="HAD-like_hydrolase"/>
</dbReference>
<evidence type="ECO:0000313" key="4">
    <source>
        <dbReference type="EMBL" id="SDD92688.1"/>
    </source>
</evidence>
<dbReference type="SUPFAM" id="SSF56784">
    <property type="entry name" value="HAD-like"/>
    <property type="match status" value="1"/>
</dbReference>
<dbReference type="PANTHER" id="PTHR46470">
    <property type="entry name" value="N-ACYLNEURAMINATE-9-PHOSPHATASE"/>
    <property type="match status" value="1"/>
</dbReference>